<gene>
    <name evidence="2" type="ORF">BDQ12DRAFT_598949</name>
</gene>
<dbReference type="AlphaFoldDB" id="A0A5C3MC44"/>
<accession>A0A5C3MC44</accession>
<name>A0A5C3MC44_9AGAR</name>
<feature type="compositionally biased region" description="Acidic residues" evidence="1">
    <location>
        <begin position="565"/>
        <end position="591"/>
    </location>
</feature>
<dbReference type="STRING" id="68775.A0A5C3MC44"/>
<keyword evidence="3" id="KW-1185">Reference proteome</keyword>
<reference evidence="2 3" key="1">
    <citation type="journal article" date="2019" name="Nat. Ecol. Evol.">
        <title>Megaphylogeny resolves global patterns of mushroom evolution.</title>
        <authorList>
            <person name="Varga T."/>
            <person name="Krizsan K."/>
            <person name="Foldi C."/>
            <person name="Dima B."/>
            <person name="Sanchez-Garcia M."/>
            <person name="Sanchez-Ramirez S."/>
            <person name="Szollosi G.J."/>
            <person name="Szarkandi J.G."/>
            <person name="Papp V."/>
            <person name="Albert L."/>
            <person name="Andreopoulos W."/>
            <person name="Angelini C."/>
            <person name="Antonin V."/>
            <person name="Barry K.W."/>
            <person name="Bougher N.L."/>
            <person name="Buchanan P."/>
            <person name="Buyck B."/>
            <person name="Bense V."/>
            <person name="Catcheside P."/>
            <person name="Chovatia M."/>
            <person name="Cooper J."/>
            <person name="Damon W."/>
            <person name="Desjardin D."/>
            <person name="Finy P."/>
            <person name="Geml J."/>
            <person name="Haridas S."/>
            <person name="Hughes K."/>
            <person name="Justo A."/>
            <person name="Karasinski D."/>
            <person name="Kautmanova I."/>
            <person name="Kiss B."/>
            <person name="Kocsube S."/>
            <person name="Kotiranta H."/>
            <person name="LaButti K.M."/>
            <person name="Lechner B.E."/>
            <person name="Liimatainen K."/>
            <person name="Lipzen A."/>
            <person name="Lukacs Z."/>
            <person name="Mihaltcheva S."/>
            <person name="Morgado L.N."/>
            <person name="Niskanen T."/>
            <person name="Noordeloos M.E."/>
            <person name="Ohm R.A."/>
            <person name="Ortiz-Santana B."/>
            <person name="Ovrebo C."/>
            <person name="Racz N."/>
            <person name="Riley R."/>
            <person name="Savchenko A."/>
            <person name="Shiryaev A."/>
            <person name="Soop K."/>
            <person name="Spirin V."/>
            <person name="Szebenyi C."/>
            <person name="Tomsovsky M."/>
            <person name="Tulloss R.E."/>
            <person name="Uehling J."/>
            <person name="Grigoriev I.V."/>
            <person name="Vagvolgyi C."/>
            <person name="Papp T."/>
            <person name="Martin F.M."/>
            <person name="Miettinen O."/>
            <person name="Hibbett D.S."/>
            <person name="Nagy L.G."/>
        </authorList>
    </citation>
    <scope>NUCLEOTIDE SEQUENCE [LARGE SCALE GENOMIC DNA]</scope>
    <source>
        <strain evidence="2 3">CBS 166.37</strain>
    </source>
</reference>
<feature type="region of interest" description="Disordered" evidence="1">
    <location>
        <begin position="551"/>
        <end position="605"/>
    </location>
</feature>
<evidence type="ECO:0000313" key="2">
    <source>
        <dbReference type="EMBL" id="TFK42225.1"/>
    </source>
</evidence>
<dbReference type="OrthoDB" id="5595695at2759"/>
<evidence type="ECO:0000256" key="1">
    <source>
        <dbReference type="SAM" id="MobiDB-lite"/>
    </source>
</evidence>
<evidence type="ECO:0008006" key="4">
    <source>
        <dbReference type="Google" id="ProtNLM"/>
    </source>
</evidence>
<protein>
    <recommendedName>
        <fullName evidence="4">F-box domain-containing protein</fullName>
    </recommendedName>
</protein>
<feature type="compositionally biased region" description="Low complexity" evidence="1">
    <location>
        <begin position="263"/>
        <end position="273"/>
    </location>
</feature>
<feature type="region of interest" description="Disordered" evidence="1">
    <location>
        <begin position="263"/>
        <end position="283"/>
    </location>
</feature>
<evidence type="ECO:0000313" key="3">
    <source>
        <dbReference type="Proteomes" id="UP000308652"/>
    </source>
</evidence>
<dbReference type="Proteomes" id="UP000308652">
    <property type="component" value="Unassembled WGS sequence"/>
</dbReference>
<sequence length="694" mass="79012">MRIHNTFQLIPHEILQEIALELVKLTPLGPPTALLPLLLTCKSFYSALSPIHAPTLASRIFAFKFDASPVVRREFRPTTAGYAEQLEANCRCLQALKAGDVQGLDVEETLLAVLVMMMENEDGRNRAQLEWARAGEYAERWVREKLYETRGMCDGWPEESMVSACALWVMWMFTTKEKLHAETPIQREQLISLVLPFVLLPYRYASSHAPPNHFQLPLPVSSSAQAHNTVPLPLSIPTPHGPYPIYNTSREWTIPFYTPSSSSSAATNNQGSSISTHHPTPLSPPCASTAAKLLYFSRRELLPFGIAPHLPATRAEAIARHVPPGAPTQEDMREVNAHLGAPPPRRVVWDWRKGRRVVDGVLESEHEHEVVVRTGGESNKWDCDWWRLRLCGDLWRRQPRWRPGRVYVPGCMRGLWQGRLLVSYEQAHNARLANPAYPSTQPFSEASVHLRMQPVFMRLEEHWALPEHVDDPHQPRDRIRVTLDFNAEHPHRGAGGGGYLYETYHPEKRSAHDPERCVRCLEREEVMRRRREEELERVERVFAGVGLGRGEEERVDEFQPSFTTTEEEEDGEDGDDMGDDSVQEGDSDDTEQDQHPVHHPLPPCTGAADIILTGMTDHRHAMAWNPYKFYGRVREWDGLIGILRVARYPLVEHVFFYGYLVGGQNFVGNWRVAAADPLMPAWESAFTMSKREDS</sequence>
<organism evidence="2 3">
    <name type="scientific">Crucibulum laeve</name>
    <dbReference type="NCBI Taxonomy" id="68775"/>
    <lineage>
        <taxon>Eukaryota</taxon>
        <taxon>Fungi</taxon>
        <taxon>Dikarya</taxon>
        <taxon>Basidiomycota</taxon>
        <taxon>Agaricomycotina</taxon>
        <taxon>Agaricomycetes</taxon>
        <taxon>Agaricomycetidae</taxon>
        <taxon>Agaricales</taxon>
        <taxon>Agaricineae</taxon>
        <taxon>Nidulariaceae</taxon>
        <taxon>Crucibulum</taxon>
    </lineage>
</organism>
<proteinExistence type="predicted"/>
<dbReference type="EMBL" id="ML213593">
    <property type="protein sequence ID" value="TFK42225.1"/>
    <property type="molecule type" value="Genomic_DNA"/>
</dbReference>